<name>Q6KIT4_MYCM1</name>
<accession>Q6KIT4</accession>
<evidence type="ECO:0000313" key="2">
    <source>
        <dbReference type="Proteomes" id="UP000009072"/>
    </source>
</evidence>
<dbReference type="Gene3D" id="2.40.128.20">
    <property type="match status" value="1"/>
</dbReference>
<gene>
    <name evidence="1" type="ordered locus">MMOB0040</name>
</gene>
<dbReference type="HOGENOM" id="CLU_157913_0_0_14"/>
<organism evidence="1 2">
    <name type="scientific">Mycoplasma mobile (strain ATCC 43663 / 163K / NCTC 11711)</name>
    <name type="common">Mesomycoplasma mobile</name>
    <dbReference type="NCBI Taxonomy" id="267748"/>
    <lineage>
        <taxon>Bacteria</taxon>
        <taxon>Bacillati</taxon>
        <taxon>Mycoplasmatota</taxon>
        <taxon>Mycoplasmoidales</taxon>
        <taxon>Metamycoplasmataceae</taxon>
        <taxon>Mesomycoplasma</taxon>
    </lineage>
</organism>
<proteinExistence type="predicted"/>
<dbReference type="OrthoDB" id="399212at2"/>
<dbReference type="KEGG" id="mmo:MMOB0040"/>
<evidence type="ECO:0000313" key="1">
    <source>
        <dbReference type="EMBL" id="AAT27490.1"/>
    </source>
</evidence>
<dbReference type="InterPro" id="IPR012674">
    <property type="entry name" value="Calycin"/>
</dbReference>
<dbReference type="RefSeq" id="WP_011264524.1">
    <property type="nucleotide sequence ID" value="NC_006908.1"/>
</dbReference>
<dbReference type="Proteomes" id="UP000009072">
    <property type="component" value="Chromosome"/>
</dbReference>
<dbReference type="InterPro" id="IPR015231">
    <property type="entry name" value="DUF1934"/>
</dbReference>
<reference evidence="1 2" key="1">
    <citation type="journal article" date="2004" name="Genome Res.">
        <title>The complete genome and proteome of Mycoplasma mobile.</title>
        <authorList>
            <person name="Jaffe J.D."/>
            <person name="Stange-Thomann N."/>
            <person name="Smith C."/>
            <person name="DeCaprio D."/>
            <person name="Fisher S."/>
            <person name="Butler J."/>
            <person name="Calvo S."/>
            <person name="Elkins T."/>
            <person name="FitzGerald M.G."/>
            <person name="Hafez N."/>
            <person name="Kodira C.D."/>
            <person name="Major J."/>
            <person name="Wang S."/>
            <person name="Wilkinson J."/>
            <person name="Nicol R."/>
            <person name="Nusbaum C."/>
            <person name="Birren B."/>
            <person name="Berg H.C."/>
            <person name="Church G.M."/>
        </authorList>
    </citation>
    <scope>NUCLEOTIDE SEQUENCE [LARGE SCALE GENOMIC DNA]</scope>
    <source>
        <strain evidence="2">ATCC 43663 / 163K / NCTC 11711</strain>
    </source>
</reference>
<sequence length="126" mass="14927">MLISFKSIARQNENENVIEFSSQVEFENENDFFSYRFDEPSNKIANLIEIKKDGTLVRIFAGQTSLELELNKDIEIIYKIDKSQIFLLTHMNKIEIKSENDINFKYFLKDFSKNLIGEFEIFLKII</sequence>
<dbReference type="SUPFAM" id="SSF50814">
    <property type="entry name" value="Lipocalins"/>
    <property type="match status" value="1"/>
</dbReference>
<dbReference type="STRING" id="267748.MMOB0040"/>
<protein>
    <submittedName>
        <fullName evidence="1">Uncharacterized protein</fullName>
    </submittedName>
</protein>
<dbReference type="Pfam" id="PF09148">
    <property type="entry name" value="DUF1934"/>
    <property type="match status" value="1"/>
</dbReference>
<dbReference type="AlphaFoldDB" id="Q6KIT4"/>
<dbReference type="EMBL" id="AE017308">
    <property type="protein sequence ID" value="AAT27490.1"/>
    <property type="molecule type" value="Genomic_DNA"/>
</dbReference>
<keyword evidence="2" id="KW-1185">Reference proteome</keyword>